<name>A0AAW1I5Y5_SAPOF</name>
<dbReference type="PANTHER" id="PTHR11558">
    <property type="entry name" value="SPERMIDINE/SPERMINE SYNTHASE"/>
    <property type="match status" value="1"/>
</dbReference>
<dbReference type="InterPro" id="IPR001045">
    <property type="entry name" value="Spermi_synthase"/>
</dbReference>
<feature type="domain" description="PABS" evidence="4">
    <location>
        <begin position="48"/>
        <end position="287"/>
    </location>
</feature>
<dbReference type="Gene3D" id="2.30.140.10">
    <property type="entry name" value="Spermidine synthase, tetramerisation domain"/>
    <property type="match status" value="1"/>
</dbReference>
<evidence type="ECO:0000256" key="3">
    <source>
        <dbReference type="PROSITE-ProRule" id="PRU00354"/>
    </source>
</evidence>
<keyword evidence="3" id="KW-0620">Polyamine biosynthesis</keyword>
<evidence type="ECO:0000256" key="2">
    <source>
        <dbReference type="ARBA" id="ARBA00022679"/>
    </source>
</evidence>
<organism evidence="5 6">
    <name type="scientific">Saponaria officinalis</name>
    <name type="common">Common soapwort</name>
    <name type="synonym">Lychnis saponaria</name>
    <dbReference type="NCBI Taxonomy" id="3572"/>
    <lineage>
        <taxon>Eukaryota</taxon>
        <taxon>Viridiplantae</taxon>
        <taxon>Streptophyta</taxon>
        <taxon>Embryophyta</taxon>
        <taxon>Tracheophyta</taxon>
        <taxon>Spermatophyta</taxon>
        <taxon>Magnoliopsida</taxon>
        <taxon>eudicotyledons</taxon>
        <taxon>Gunneridae</taxon>
        <taxon>Pentapetalae</taxon>
        <taxon>Caryophyllales</taxon>
        <taxon>Caryophyllaceae</taxon>
        <taxon>Caryophylleae</taxon>
        <taxon>Saponaria</taxon>
    </lineage>
</organism>
<dbReference type="HAMAP" id="MF_00198">
    <property type="entry name" value="Spermidine_synth"/>
    <property type="match status" value="1"/>
</dbReference>
<sequence>MVNDKNTPSDVTINAQEMGINDKCCMKKDSCYDDLIKAERCTLQKSSPGWYADYSELWPGQTHHYKINKILYEAKSEHSDFLVMETASTYGKVVVLDGSLQLSEKDECSYQEMMTHLPLCSIPHPKKLLVIGGGDGGILREASRHSSLEQIDICELDHMIIEVYEKFFPDIAVGYKDPRVRLHIGDGIAFLKSAPLGTYDAIIVDAFHMMGPAAEELADDDLLDSMAKALRPGGVLCAPVESWWMKTLKLDNVIAKCRKFFKGSVNYAWTTVPTYQSGVIGYMLCSTDGPPVDFKHPINPLDENECSGVANIPLKFYNWEMHTAAFSLPAFVKKSIGSLTQVENHEEAI</sequence>
<keyword evidence="6" id="KW-1185">Reference proteome</keyword>
<dbReference type="GO" id="GO:0008295">
    <property type="term" value="P:spermidine biosynthetic process"/>
    <property type="evidence" value="ECO:0007669"/>
    <property type="project" value="TreeGrafter"/>
</dbReference>
<proteinExistence type="inferred from homology"/>
<protein>
    <recommendedName>
        <fullName evidence="4">PABS domain-containing protein</fullName>
    </recommendedName>
</protein>
<evidence type="ECO:0000313" key="5">
    <source>
        <dbReference type="EMBL" id="KAK9684697.1"/>
    </source>
</evidence>
<dbReference type="CDD" id="cd02440">
    <property type="entry name" value="AdoMet_MTases"/>
    <property type="match status" value="1"/>
</dbReference>
<dbReference type="Gene3D" id="3.40.50.150">
    <property type="entry name" value="Vaccinia Virus protein VP39"/>
    <property type="match status" value="1"/>
</dbReference>
<keyword evidence="2 3" id="KW-0808">Transferase</keyword>
<dbReference type="InterPro" id="IPR035246">
    <property type="entry name" value="Spermidine_synt_N"/>
</dbReference>
<feature type="active site" description="Proton acceptor" evidence="3">
    <location>
        <position position="205"/>
    </location>
</feature>
<comment type="caution">
    <text evidence="5">The sequence shown here is derived from an EMBL/GenBank/DDBJ whole genome shotgun (WGS) entry which is preliminary data.</text>
</comment>
<dbReference type="InterPro" id="IPR029063">
    <property type="entry name" value="SAM-dependent_MTases_sf"/>
</dbReference>
<reference evidence="5" key="1">
    <citation type="submission" date="2024-03" db="EMBL/GenBank/DDBJ databases">
        <title>WGS assembly of Saponaria officinalis var. Norfolk2.</title>
        <authorList>
            <person name="Jenkins J."/>
            <person name="Shu S."/>
            <person name="Grimwood J."/>
            <person name="Barry K."/>
            <person name="Goodstein D."/>
            <person name="Schmutz J."/>
            <person name="Leebens-Mack J."/>
            <person name="Osbourn A."/>
        </authorList>
    </citation>
    <scope>NUCLEOTIDE SEQUENCE [LARGE SCALE GENOMIC DNA]</scope>
    <source>
        <strain evidence="5">JIC</strain>
    </source>
</reference>
<dbReference type="Pfam" id="PF17284">
    <property type="entry name" value="Spermine_synt_N"/>
    <property type="match status" value="1"/>
</dbReference>
<dbReference type="SUPFAM" id="SSF53335">
    <property type="entry name" value="S-adenosyl-L-methionine-dependent methyltransferases"/>
    <property type="match status" value="1"/>
</dbReference>
<dbReference type="PANTHER" id="PTHR11558:SF28">
    <property type="entry name" value="SPERMIDINE SYNTHASE 2-LIKE"/>
    <property type="match status" value="1"/>
</dbReference>
<evidence type="ECO:0000313" key="6">
    <source>
        <dbReference type="Proteomes" id="UP001443914"/>
    </source>
</evidence>
<dbReference type="EMBL" id="JBDFQZ010000010">
    <property type="protein sequence ID" value="KAK9684697.1"/>
    <property type="molecule type" value="Genomic_DNA"/>
</dbReference>
<evidence type="ECO:0000259" key="4">
    <source>
        <dbReference type="PROSITE" id="PS51006"/>
    </source>
</evidence>
<dbReference type="InterPro" id="IPR037163">
    <property type="entry name" value="Spermidine_synt_N_sf"/>
</dbReference>
<accession>A0AAW1I5Y5</accession>
<dbReference type="Pfam" id="PF01564">
    <property type="entry name" value="Spermine_synth"/>
    <property type="match status" value="1"/>
</dbReference>
<dbReference type="Proteomes" id="UP001443914">
    <property type="component" value="Unassembled WGS sequence"/>
</dbReference>
<dbReference type="FunFam" id="3.40.50.150:FF:000013">
    <property type="entry name" value="Spermidine synthase"/>
    <property type="match status" value="1"/>
</dbReference>
<evidence type="ECO:0000256" key="1">
    <source>
        <dbReference type="ARBA" id="ARBA00007867"/>
    </source>
</evidence>
<dbReference type="InterPro" id="IPR030374">
    <property type="entry name" value="PABS"/>
</dbReference>
<dbReference type="GO" id="GO:0005829">
    <property type="term" value="C:cytosol"/>
    <property type="evidence" value="ECO:0007669"/>
    <property type="project" value="TreeGrafter"/>
</dbReference>
<dbReference type="GO" id="GO:0004766">
    <property type="term" value="F:spermidine synthase activity"/>
    <property type="evidence" value="ECO:0007669"/>
    <property type="project" value="TreeGrafter"/>
</dbReference>
<gene>
    <name evidence="5" type="ORF">RND81_10G226100</name>
</gene>
<dbReference type="AlphaFoldDB" id="A0AAW1I5Y5"/>
<comment type="similarity">
    <text evidence="1">Belongs to the spermidine/spermine synthase family.</text>
</comment>
<dbReference type="PROSITE" id="PS51006">
    <property type="entry name" value="PABS_2"/>
    <property type="match status" value="1"/>
</dbReference>